<keyword evidence="2" id="KW-0695">RNA-directed DNA polymerase</keyword>
<dbReference type="AlphaFoldDB" id="A0AAV8GM45"/>
<evidence type="ECO:0000259" key="1">
    <source>
        <dbReference type="Pfam" id="PF13966"/>
    </source>
</evidence>
<comment type="caution">
    <text evidence="2">The sequence shown here is derived from an EMBL/GenBank/DDBJ whole genome shotgun (WGS) entry which is preliminary data.</text>
</comment>
<dbReference type="PANTHER" id="PTHR33116:SF78">
    <property type="entry name" value="OS12G0587133 PROTEIN"/>
    <property type="match status" value="1"/>
</dbReference>
<keyword evidence="2" id="KW-0548">Nucleotidyltransferase</keyword>
<keyword evidence="3" id="KW-1185">Reference proteome</keyword>
<dbReference type="InterPro" id="IPR026960">
    <property type="entry name" value="RVT-Znf"/>
</dbReference>
<accession>A0AAV8GM45</accession>
<organism evidence="2 3">
    <name type="scientific">Rhynchospora pubera</name>
    <dbReference type="NCBI Taxonomy" id="906938"/>
    <lineage>
        <taxon>Eukaryota</taxon>
        <taxon>Viridiplantae</taxon>
        <taxon>Streptophyta</taxon>
        <taxon>Embryophyta</taxon>
        <taxon>Tracheophyta</taxon>
        <taxon>Spermatophyta</taxon>
        <taxon>Magnoliopsida</taxon>
        <taxon>Liliopsida</taxon>
        <taxon>Poales</taxon>
        <taxon>Cyperaceae</taxon>
        <taxon>Cyperoideae</taxon>
        <taxon>Rhynchosporeae</taxon>
        <taxon>Rhynchospora</taxon>
    </lineage>
</organism>
<dbReference type="EMBL" id="JAMFTS010000001">
    <property type="protein sequence ID" value="KAJ4804966.1"/>
    <property type="molecule type" value="Genomic_DNA"/>
</dbReference>
<gene>
    <name evidence="2" type="ORF">LUZ62_017532</name>
</gene>
<keyword evidence="2" id="KW-0808">Transferase</keyword>
<proteinExistence type="predicted"/>
<evidence type="ECO:0000313" key="3">
    <source>
        <dbReference type="Proteomes" id="UP001140206"/>
    </source>
</evidence>
<protein>
    <submittedName>
        <fullName evidence="2">RNA-directed DNA polymerase (Reverse transcriptase)-related family protein</fullName>
    </submittedName>
</protein>
<evidence type="ECO:0000313" key="2">
    <source>
        <dbReference type="EMBL" id="KAJ4804966.1"/>
    </source>
</evidence>
<dbReference type="Pfam" id="PF13966">
    <property type="entry name" value="zf-RVT"/>
    <property type="match status" value="1"/>
</dbReference>
<dbReference type="PANTHER" id="PTHR33116">
    <property type="entry name" value="REVERSE TRANSCRIPTASE ZINC-BINDING DOMAIN-CONTAINING PROTEIN-RELATED-RELATED"/>
    <property type="match status" value="1"/>
</dbReference>
<sequence length="437" mass="50062">MFICQRQVGMLLRRHQFPAVERAGRSLHSEHRNGWITIHHAHDSGRLVLLNSYLSSLPTYFMSTFKLPSWVIKKIDVLRRNFLWHGVNHSGKKMIMISWNVVTKPKSIGGLGVIDLKTFNMALLSKWIWKWNQTEPTLWKNLAASLQSNVLSLTPFNSRFTPLLTNVEHLVSVGLSFQVNNGKNTLFWMHNWLSGILKYKFPELFSFVIDPSISVSKFAAKLSNPFDLFSPLLHSSPIALSQLNALLQASGTTLLQLSEDTLDSLSWSLPGAAGNYSTKSVYHTIKVFPVHSSNLRKIWKLRIPPRFQIFLWQMMHNKIATLDNLQKRDWQLPNMCSLCNSDSETVTHLFNHCAFFKSLLASISISIPAIGYLLLTTQHHSSVLTGTMPSTNRDLLSISYFILWRERCNRIFKEVSKKSDELAQEVLLEWHAFKKTS</sequence>
<dbReference type="Proteomes" id="UP001140206">
    <property type="component" value="Chromosome 1"/>
</dbReference>
<name>A0AAV8GM45_9POAL</name>
<feature type="domain" description="Reverse transcriptase zinc-binding" evidence="1">
    <location>
        <begin position="276"/>
        <end position="357"/>
    </location>
</feature>
<dbReference type="GO" id="GO:0003964">
    <property type="term" value="F:RNA-directed DNA polymerase activity"/>
    <property type="evidence" value="ECO:0007669"/>
    <property type="project" value="UniProtKB-KW"/>
</dbReference>
<reference evidence="2" key="1">
    <citation type="submission" date="2022-08" db="EMBL/GenBank/DDBJ databases">
        <authorList>
            <person name="Marques A."/>
        </authorList>
    </citation>
    <scope>NUCLEOTIDE SEQUENCE</scope>
    <source>
        <strain evidence="2">RhyPub2mFocal</strain>
        <tissue evidence="2">Leaves</tissue>
    </source>
</reference>